<feature type="domain" description="Calcium binding protein SSO6904" evidence="1">
    <location>
        <begin position="1"/>
        <end position="90"/>
    </location>
</feature>
<dbReference type="GeneID" id="92355260"/>
<organism evidence="2">
    <name type="scientific">Sulfurisphaera javensis</name>
    <dbReference type="NCBI Taxonomy" id="2049879"/>
    <lineage>
        <taxon>Archaea</taxon>
        <taxon>Thermoproteota</taxon>
        <taxon>Thermoprotei</taxon>
        <taxon>Sulfolobales</taxon>
        <taxon>Sulfolobaceae</taxon>
        <taxon>Sulfurisphaera</taxon>
    </lineage>
</organism>
<name>A0AAT9GTT3_9CREN</name>
<dbReference type="KEGG" id="sjv:SJAV_23060"/>
<dbReference type="AlphaFoldDB" id="A0AAT9GTT3"/>
<evidence type="ECO:0000313" key="2">
    <source>
        <dbReference type="EMBL" id="BFH74362.1"/>
    </source>
</evidence>
<dbReference type="Gene3D" id="1.20.120.970">
    <property type="match status" value="1"/>
</dbReference>
<accession>A0AAT9GTT3</accession>
<dbReference type="Pfam" id="PF18249">
    <property type="entry name" value="Ca_bind_SSO6904"/>
    <property type="match status" value="1"/>
</dbReference>
<sequence length="91" mass="10672">MSILNEEEFRTLREYKGKVDLDLVIKILNEIEDDFEKSNNLTSSLIFVYSNYIAIVKQNKDFFDLILKILQKYSPKIGTENVIQLIINSLK</sequence>
<gene>
    <name evidence="2" type="ORF">SJAV_23060</name>
</gene>
<dbReference type="EMBL" id="AP031322">
    <property type="protein sequence ID" value="BFH74362.1"/>
    <property type="molecule type" value="Genomic_DNA"/>
</dbReference>
<dbReference type="RefSeq" id="WP_369609882.1">
    <property type="nucleotide sequence ID" value="NZ_AP031322.1"/>
</dbReference>
<protein>
    <recommendedName>
        <fullName evidence="1">Calcium binding protein SSO6904 domain-containing protein</fullName>
    </recommendedName>
</protein>
<proteinExistence type="predicted"/>
<evidence type="ECO:0000259" key="1">
    <source>
        <dbReference type="Pfam" id="PF18249"/>
    </source>
</evidence>
<dbReference type="InterPro" id="IPR040534">
    <property type="entry name" value="Ca_bind_SSO6904"/>
</dbReference>
<reference evidence="2" key="1">
    <citation type="submission" date="2024-03" db="EMBL/GenBank/DDBJ databases">
        <title>Complete genome sequence of Sulfurisphaera javensis strain KD-1.</title>
        <authorList>
            <person name="Sakai H."/>
            <person name="Nur N."/>
            <person name="Suwanto A."/>
            <person name="Kurosawa N."/>
        </authorList>
    </citation>
    <scope>NUCLEOTIDE SEQUENCE</scope>
    <source>
        <strain evidence="2">KD-1</strain>
    </source>
</reference>